<protein>
    <recommendedName>
        <fullName evidence="3">Ankyrin</fullName>
    </recommendedName>
</protein>
<dbReference type="Proteomes" id="UP000799779">
    <property type="component" value="Unassembled WGS sequence"/>
</dbReference>
<organism evidence="1 2">
    <name type="scientific">Amniculicola lignicola CBS 123094</name>
    <dbReference type="NCBI Taxonomy" id="1392246"/>
    <lineage>
        <taxon>Eukaryota</taxon>
        <taxon>Fungi</taxon>
        <taxon>Dikarya</taxon>
        <taxon>Ascomycota</taxon>
        <taxon>Pezizomycotina</taxon>
        <taxon>Dothideomycetes</taxon>
        <taxon>Pleosporomycetidae</taxon>
        <taxon>Pleosporales</taxon>
        <taxon>Amniculicolaceae</taxon>
        <taxon>Amniculicola</taxon>
    </lineage>
</organism>
<sequence>MQGYKLAIELGRAELLDSLLSHEIVNADAIVPGPSSAHPFEYPALRWAAKQGERGISVASVLLEHGAKATIPRCPLSAVSDAELRRHEDCYEFDRGHREYEVDWDDEPGSNDHRTRQMLLTSYYVYHEVKRIDPKMRTRQYISKYHKQEQFVRRIQAHRGFKALSDDL</sequence>
<keyword evidence="2" id="KW-1185">Reference proteome</keyword>
<gene>
    <name evidence="1" type="ORF">P154DRAFT_162492</name>
</gene>
<dbReference type="AlphaFoldDB" id="A0A6A5WIW8"/>
<name>A0A6A5WIW8_9PLEO</name>
<proteinExistence type="predicted"/>
<evidence type="ECO:0000313" key="2">
    <source>
        <dbReference type="Proteomes" id="UP000799779"/>
    </source>
</evidence>
<dbReference type="EMBL" id="ML977581">
    <property type="protein sequence ID" value="KAF2001793.1"/>
    <property type="molecule type" value="Genomic_DNA"/>
</dbReference>
<accession>A0A6A5WIW8</accession>
<reference evidence="1" key="1">
    <citation type="journal article" date="2020" name="Stud. Mycol.">
        <title>101 Dothideomycetes genomes: a test case for predicting lifestyles and emergence of pathogens.</title>
        <authorList>
            <person name="Haridas S."/>
            <person name="Albert R."/>
            <person name="Binder M."/>
            <person name="Bloem J."/>
            <person name="Labutti K."/>
            <person name="Salamov A."/>
            <person name="Andreopoulos B."/>
            <person name="Baker S."/>
            <person name="Barry K."/>
            <person name="Bills G."/>
            <person name="Bluhm B."/>
            <person name="Cannon C."/>
            <person name="Castanera R."/>
            <person name="Culley D."/>
            <person name="Daum C."/>
            <person name="Ezra D."/>
            <person name="Gonzalez J."/>
            <person name="Henrissat B."/>
            <person name="Kuo A."/>
            <person name="Liang C."/>
            <person name="Lipzen A."/>
            <person name="Lutzoni F."/>
            <person name="Magnuson J."/>
            <person name="Mondo S."/>
            <person name="Nolan M."/>
            <person name="Ohm R."/>
            <person name="Pangilinan J."/>
            <person name="Park H.-J."/>
            <person name="Ramirez L."/>
            <person name="Alfaro M."/>
            <person name="Sun H."/>
            <person name="Tritt A."/>
            <person name="Yoshinaga Y."/>
            <person name="Zwiers L.-H."/>
            <person name="Turgeon B."/>
            <person name="Goodwin S."/>
            <person name="Spatafora J."/>
            <person name="Crous P."/>
            <person name="Grigoriev I."/>
        </authorList>
    </citation>
    <scope>NUCLEOTIDE SEQUENCE</scope>
    <source>
        <strain evidence="1">CBS 123094</strain>
    </source>
</reference>
<evidence type="ECO:0008006" key="3">
    <source>
        <dbReference type="Google" id="ProtNLM"/>
    </source>
</evidence>
<evidence type="ECO:0000313" key="1">
    <source>
        <dbReference type="EMBL" id="KAF2001793.1"/>
    </source>
</evidence>